<dbReference type="EMBL" id="PGCJ01000865">
    <property type="protein sequence ID" value="PLW16666.1"/>
    <property type="molecule type" value="Genomic_DNA"/>
</dbReference>
<dbReference type="Proteomes" id="UP000235388">
    <property type="component" value="Unassembled WGS sequence"/>
</dbReference>
<accession>A0A2N5STW1</accession>
<organism evidence="1 2">
    <name type="scientific">Puccinia coronata f. sp. avenae</name>
    <dbReference type="NCBI Taxonomy" id="200324"/>
    <lineage>
        <taxon>Eukaryota</taxon>
        <taxon>Fungi</taxon>
        <taxon>Dikarya</taxon>
        <taxon>Basidiomycota</taxon>
        <taxon>Pucciniomycotina</taxon>
        <taxon>Pucciniomycetes</taxon>
        <taxon>Pucciniales</taxon>
        <taxon>Pucciniaceae</taxon>
        <taxon>Puccinia</taxon>
    </lineage>
</organism>
<protein>
    <submittedName>
        <fullName evidence="1">Uncharacterized protein</fullName>
    </submittedName>
</protein>
<reference evidence="1 2" key="1">
    <citation type="submission" date="2017-11" db="EMBL/GenBank/DDBJ databases">
        <title>De novo assembly and phasing of dikaryotic genomes from two isolates of Puccinia coronata f. sp. avenae, the causal agent of oat crown rust.</title>
        <authorList>
            <person name="Miller M.E."/>
            <person name="Zhang Y."/>
            <person name="Omidvar V."/>
            <person name="Sperschneider J."/>
            <person name="Schwessinger B."/>
            <person name="Raley C."/>
            <person name="Palmer J.M."/>
            <person name="Garnica D."/>
            <person name="Upadhyaya N."/>
            <person name="Rathjen J."/>
            <person name="Taylor J.M."/>
            <person name="Park R.F."/>
            <person name="Dodds P.N."/>
            <person name="Hirsch C.D."/>
            <person name="Kianian S.F."/>
            <person name="Figueroa M."/>
        </authorList>
    </citation>
    <scope>NUCLEOTIDE SEQUENCE [LARGE SCALE GENOMIC DNA]</scope>
    <source>
        <strain evidence="1">12NC29</strain>
    </source>
</reference>
<evidence type="ECO:0000313" key="2">
    <source>
        <dbReference type="Proteomes" id="UP000235388"/>
    </source>
</evidence>
<evidence type="ECO:0000313" key="1">
    <source>
        <dbReference type="EMBL" id="PLW16666.1"/>
    </source>
</evidence>
<dbReference type="AlphaFoldDB" id="A0A2N5STW1"/>
<gene>
    <name evidence="1" type="ORF">PCANC_13358</name>
</gene>
<name>A0A2N5STW1_9BASI</name>
<comment type="caution">
    <text evidence="1">The sequence shown here is derived from an EMBL/GenBank/DDBJ whole genome shotgun (WGS) entry which is preliminary data.</text>
</comment>
<proteinExistence type="predicted"/>
<sequence length="160" mass="17303">MVYTAKAVVSVACIRHYIRPFCPTLHRPPTDASSQRCYIASSITDGIWMRHIIDLRQYYVGARDSTGDPISNARLKHNCIDMTSTPVVILSEYIDTTSARLDATSALLDTTSAWVEATSALADSTSVWADSISVQADSTSVQVDSTSVKSIVPSTVSSLV</sequence>
<keyword evidence="2" id="KW-1185">Reference proteome</keyword>